<dbReference type="Proteomes" id="UP000194946">
    <property type="component" value="Unassembled WGS sequence"/>
</dbReference>
<gene>
    <name evidence="3" type="ORF">HK18_01490</name>
</gene>
<dbReference type="InterPro" id="IPR052339">
    <property type="entry name" value="Fe-S_Maturation_MIP18"/>
</dbReference>
<sequence>MENITTSSTENQEIDSVAEVQQQEHVSVTEKQESSVESWTPEGDESKSASDESIAGEINENAIIDAISTVYDPEIPVNVYELGLIYAVDLHDDGRVNVEMTLTAPNCPSAQELPIMIQQAIEKVPGVTQVKVEVVWDPPWDVSRMSDEARLTLNMF</sequence>
<evidence type="ECO:0000313" key="3">
    <source>
        <dbReference type="EMBL" id="OUI79268.1"/>
    </source>
</evidence>
<dbReference type="PANTHER" id="PTHR42831:SF1">
    <property type="entry name" value="FE-S PROTEIN MATURATION AUXILIARY FACTOR YITW"/>
    <property type="match status" value="1"/>
</dbReference>
<reference evidence="4" key="1">
    <citation type="submission" date="2014-06" db="EMBL/GenBank/DDBJ databases">
        <authorList>
            <person name="Winans N.J."/>
            <person name="Newell P.D."/>
            <person name="Douglas A.E."/>
        </authorList>
    </citation>
    <scope>NUCLEOTIDE SEQUENCE [LARGE SCALE GENOMIC DNA]</scope>
    <source>
        <strain evidence="4">DmL_052</strain>
    </source>
</reference>
<dbReference type="InterPro" id="IPR002744">
    <property type="entry name" value="MIP18-like"/>
</dbReference>
<protein>
    <submittedName>
        <fullName evidence="3">Metal-sulfur cluster biosynthesis protein</fullName>
    </submittedName>
</protein>
<accession>A0A251ZX70</accession>
<feature type="compositionally biased region" description="Polar residues" evidence="1">
    <location>
        <begin position="1"/>
        <end position="11"/>
    </location>
</feature>
<comment type="caution">
    <text evidence="3">The sequence shown here is derived from an EMBL/GenBank/DDBJ whole genome shotgun (WGS) entry which is preliminary data.</text>
</comment>
<keyword evidence="4" id="KW-1185">Reference proteome</keyword>
<dbReference type="InterPro" id="IPR034904">
    <property type="entry name" value="FSCA_dom_sf"/>
</dbReference>
<evidence type="ECO:0000313" key="4">
    <source>
        <dbReference type="Proteomes" id="UP000194946"/>
    </source>
</evidence>
<feature type="domain" description="MIP18 family-like" evidence="2">
    <location>
        <begin position="61"/>
        <end position="132"/>
    </location>
</feature>
<evidence type="ECO:0000259" key="2">
    <source>
        <dbReference type="Pfam" id="PF01883"/>
    </source>
</evidence>
<dbReference type="Pfam" id="PF01883">
    <property type="entry name" value="FeS_assembly_P"/>
    <property type="match status" value="1"/>
</dbReference>
<name>A0A251ZX70_9PROT</name>
<dbReference type="EMBL" id="JOPB01000001">
    <property type="protein sequence ID" value="OUI79268.1"/>
    <property type="molecule type" value="Genomic_DNA"/>
</dbReference>
<evidence type="ECO:0000256" key="1">
    <source>
        <dbReference type="SAM" id="MobiDB-lite"/>
    </source>
</evidence>
<dbReference type="PANTHER" id="PTHR42831">
    <property type="entry name" value="FE-S PROTEIN MATURATION AUXILIARY FACTOR YITW"/>
    <property type="match status" value="1"/>
</dbReference>
<dbReference type="SUPFAM" id="SSF117916">
    <property type="entry name" value="Fe-S cluster assembly (FSCA) domain-like"/>
    <property type="match status" value="1"/>
</dbReference>
<feature type="region of interest" description="Disordered" evidence="1">
    <location>
        <begin position="1"/>
        <end position="55"/>
    </location>
</feature>
<dbReference type="AlphaFoldDB" id="A0A251ZX70"/>
<dbReference type="InterPro" id="IPR014291">
    <property type="entry name" value="SUF_FeS_clus_asmbl-assoc"/>
</dbReference>
<dbReference type="Gene3D" id="3.30.300.130">
    <property type="entry name" value="Fe-S cluster assembly (FSCA)"/>
    <property type="match status" value="1"/>
</dbReference>
<dbReference type="NCBIfam" id="TIGR02945">
    <property type="entry name" value="SUF_assoc"/>
    <property type="match status" value="1"/>
</dbReference>
<organism evidence="3 4">
    <name type="scientific">Commensalibacter intestini</name>
    <dbReference type="NCBI Taxonomy" id="479936"/>
    <lineage>
        <taxon>Bacteria</taxon>
        <taxon>Pseudomonadati</taxon>
        <taxon>Pseudomonadota</taxon>
        <taxon>Alphaproteobacteria</taxon>
        <taxon>Acetobacterales</taxon>
        <taxon>Acetobacteraceae</taxon>
    </lineage>
</organism>
<dbReference type="RefSeq" id="WP_144018124.1">
    <property type="nucleotide sequence ID" value="NZ_JOPB01000001.1"/>
</dbReference>
<proteinExistence type="predicted"/>